<dbReference type="RefSeq" id="WP_204048443.1">
    <property type="nucleotide sequence ID" value="NZ_BOOF01000011.1"/>
</dbReference>
<evidence type="ECO:0000256" key="1">
    <source>
        <dbReference type="ARBA" id="ARBA00005820"/>
    </source>
</evidence>
<comment type="caution">
    <text evidence="8">The sequence shown here is derived from an EMBL/GenBank/DDBJ whole genome shotgun (WGS) entry which is preliminary data.</text>
</comment>
<feature type="compositionally biased region" description="Low complexity" evidence="6">
    <location>
        <begin position="1"/>
        <end position="17"/>
    </location>
</feature>
<feature type="compositionally biased region" description="Gly residues" evidence="6">
    <location>
        <begin position="693"/>
        <end position="703"/>
    </location>
</feature>
<dbReference type="Gene3D" id="3.40.50.300">
    <property type="entry name" value="P-loop containing nucleotide triphosphate hydrolases"/>
    <property type="match status" value="1"/>
</dbReference>
<dbReference type="EMBL" id="BOOF01000011">
    <property type="protein sequence ID" value="GIH61643.1"/>
    <property type="molecule type" value="Genomic_DNA"/>
</dbReference>
<dbReference type="CDD" id="cd15831">
    <property type="entry name" value="BTAD"/>
    <property type="match status" value="1"/>
</dbReference>
<dbReference type="SUPFAM" id="SSF46894">
    <property type="entry name" value="C-terminal effector domain of the bipartite response regulators"/>
    <property type="match status" value="1"/>
</dbReference>
<proteinExistence type="inferred from homology"/>
<feature type="region of interest" description="Disordered" evidence="6">
    <location>
        <begin position="1"/>
        <end position="30"/>
    </location>
</feature>
<dbReference type="Proteomes" id="UP000660454">
    <property type="component" value="Unassembled WGS sequence"/>
</dbReference>
<dbReference type="InterPro" id="IPR036388">
    <property type="entry name" value="WH-like_DNA-bd_sf"/>
</dbReference>
<keyword evidence="2" id="KW-0805">Transcription regulation</keyword>
<evidence type="ECO:0000256" key="3">
    <source>
        <dbReference type="ARBA" id="ARBA00023125"/>
    </source>
</evidence>
<feature type="compositionally biased region" description="Gly residues" evidence="6">
    <location>
        <begin position="18"/>
        <end position="30"/>
    </location>
</feature>
<dbReference type="SUPFAM" id="SSF48452">
    <property type="entry name" value="TPR-like"/>
    <property type="match status" value="1"/>
</dbReference>
<gene>
    <name evidence="8" type="ORF">Msi02_24600</name>
</gene>
<keyword evidence="3 5" id="KW-0238">DNA-binding</keyword>
<accession>A0ABQ4GJP0</accession>
<dbReference type="PANTHER" id="PTHR35807">
    <property type="entry name" value="TRANSCRIPTIONAL REGULATOR REDD-RELATED"/>
    <property type="match status" value="1"/>
</dbReference>
<feature type="domain" description="OmpR/PhoB-type" evidence="7">
    <location>
        <begin position="23"/>
        <end position="128"/>
    </location>
</feature>
<dbReference type="Gene3D" id="1.25.40.10">
    <property type="entry name" value="Tetratricopeptide repeat domain"/>
    <property type="match status" value="1"/>
</dbReference>
<evidence type="ECO:0000313" key="8">
    <source>
        <dbReference type="EMBL" id="GIH61643.1"/>
    </source>
</evidence>
<evidence type="ECO:0000256" key="2">
    <source>
        <dbReference type="ARBA" id="ARBA00023015"/>
    </source>
</evidence>
<protein>
    <recommendedName>
        <fullName evidence="7">OmpR/PhoB-type domain-containing protein</fullName>
    </recommendedName>
</protein>
<reference evidence="8 9" key="1">
    <citation type="submission" date="2021-01" db="EMBL/GenBank/DDBJ databases">
        <title>Whole genome shotgun sequence of Microbispora siamensis NBRC 104113.</title>
        <authorList>
            <person name="Komaki H."/>
            <person name="Tamura T."/>
        </authorList>
    </citation>
    <scope>NUCLEOTIDE SEQUENCE [LARGE SCALE GENOMIC DNA]</scope>
    <source>
        <strain evidence="8 9">NBRC 104113</strain>
    </source>
</reference>
<dbReference type="InterPro" id="IPR003593">
    <property type="entry name" value="AAA+_ATPase"/>
</dbReference>
<dbReference type="SUPFAM" id="SSF52540">
    <property type="entry name" value="P-loop containing nucleoside triphosphate hydrolases"/>
    <property type="match status" value="1"/>
</dbReference>
<dbReference type="InterPro" id="IPR041664">
    <property type="entry name" value="AAA_16"/>
</dbReference>
<sequence>MAELMPPTTTVAAAPAPTGGGRESGPTGEGVGIRVLGPLEVVGGDGLPLHVGTPKVRTLLAVLVLAEGRPVPATTLIDRIWGPNPPAEALASLQVYVSHLRRILEPERLPRARSRVLTFDHTGYRLTVDPRRVDVVRFLALVAEAEHAADPRATERAAAEALELWRGEPYADLGGQEYAAGAVARLVEARERARELRVSAVLRQGRHQEVVGELEALTHEHPLHEPLWALRALALYRCGRQGDALEVLRAARRTLADELGIDPGDELRELEQHILRQSPHLRLPGARTPLPVSPAASAPGPFQALGPAGLTATPATGGRVGTGTDATPRATAGRRGELAALDHLLEAGEAGRPGIALITGEPGIGKSHLAERVAVRGGDRGHAVAFARCPATPEAPPLWPWTRLLHQLVSGAAPEGTVPTASGVGPCPQADPAPTEFETCESAAHLLAAHAVQRPVLIVLDDLHHAAPAMLRLVTHLVDALTHARVTIVATARDWPAPCPALADTFAALARRHALRLPLAGLTPGELAELTAGHASHDDLRSLHVRTGGNPLFAIELLRHTTAGASGGLPPGVRDLVHARIRSLPEPTGALLRAAAISGRHFDPVVAARLAGLTLDATLRHLELAMAAGLVSEGRPGRFAFVHALVQETLADGVSALRRARLNDAIDRTTTPLKITHASRTGTDTGAAVRRGASGGGCLVRRR</sequence>
<dbReference type="PANTHER" id="PTHR35807:SF1">
    <property type="entry name" value="TRANSCRIPTIONAL REGULATOR REDD"/>
    <property type="match status" value="1"/>
</dbReference>
<organism evidence="8 9">
    <name type="scientific">Microbispora siamensis</name>
    <dbReference type="NCBI Taxonomy" id="564413"/>
    <lineage>
        <taxon>Bacteria</taxon>
        <taxon>Bacillati</taxon>
        <taxon>Actinomycetota</taxon>
        <taxon>Actinomycetes</taxon>
        <taxon>Streptosporangiales</taxon>
        <taxon>Streptosporangiaceae</taxon>
        <taxon>Microbispora</taxon>
    </lineage>
</organism>
<evidence type="ECO:0000256" key="4">
    <source>
        <dbReference type="ARBA" id="ARBA00023163"/>
    </source>
</evidence>
<feature type="DNA-binding region" description="OmpR/PhoB-type" evidence="5">
    <location>
        <begin position="23"/>
        <end position="128"/>
    </location>
</feature>
<evidence type="ECO:0000259" key="7">
    <source>
        <dbReference type="PROSITE" id="PS51755"/>
    </source>
</evidence>
<comment type="similarity">
    <text evidence="1">Belongs to the AfsR/DnrI/RedD regulatory family.</text>
</comment>
<feature type="region of interest" description="Disordered" evidence="6">
    <location>
        <begin position="681"/>
        <end position="703"/>
    </location>
</feature>
<dbReference type="InterPro" id="IPR016032">
    <property type="entry name" value="Sig_transdc_resp-reg_C-effctor"/>
</dbReference>
<evidence type="ECO:0000256" key="5">
    <source>
        <dbReference type="PROSITE-ProRule" id="PRU01091"/>
    </source>
</evidence>
<dbReference type="SMART" id="SM00382">
    <property type="entry name" value="AAA"/>
    <property type="match status" value="1"/>
</dbReference>
<dbReference type="InterPro" id="IPR001867">
    <property type="entry name" value="OmpR/PhoB-type_DNA-bd"/>
</dbReference>
<dbReference type="InterPro" id="IPR027417">
    <property type="entry name" value="P-loop_NTPase"/>
</dbReference>
<keyword evidence="9" id="KW-1185">Reference proteome</keyword>
<keyword evidence="4" id="KW-0804">Transcription</keyword>
<dbReference type="InterPro" id="IPR051677">
    <property type="entry name" value="AfsR-DnrI-RedD_regulator"/>
</dbReference>
<dbReference type="SMART" id="SM00862">
    <property type="entry name" value="Trans_reg_C"/>
    <property type="match status" value="1"/>
</dbReference>
<dbReference type="Gene3D" id="1.10.10.10">
    <property type="entry name" value="Winged helix-like DNA-binding domain superfamily/Winged helix DNA-binding domain"/>
    <property type="match status" value="1"/>
</dbReference>
<dbReference type="Pfam" id="PF13191">
    <property type="entry name" value="AAA_16"/>
    <property type="match status" value="1"/>
</dbReference>
<name>A0ABQ4GJP0_9ACTN</name>
<dbReference type="Pfam" id="PF03704">
    <property type="entry name" value="BTAD"/>
    <property type="match status" value="1"/>
</dbReference>
<dbReference type="PROSITE" id="PS51755">
    <property type="entry name" value="OMPR_PHOB"/>
    <property type="match status" value="1"/>
</dbReference>
<evidence type="ECO:0000313" key="9">
    <source>
        <dbReference type="Proteomes" id="UP000660454"/>
    </source>
</evidence>
<dbReference type="Pfam" id="PF00486">
    <property type="entry name" value="Trans_reg_C"/>
    <property type="match status" value="1"/>
</dbReference>
<evidence type="ECO:0000256" key="6">
    <source>
        <dbReference type="SAM" id="MobiDB-lite"/>
    </source>
</evidence>
<dbReference type="SMART" id="SM01043">
    <property type="entry name" value="BTAD"/>
    <property type="match status" value="1"/>
</dbReference>
<dbReference type="InterPro" id="IPR011990">
    <property type="entry name" value="TPR-like_helical_dom_sf"/>
</dbReference>
<dbReference type="InterPro" id="IPR005158">
    <property type="entry name" value="BTAD"/>
</dbReference>